<protein>
    <recommendedName>
        <fullName evidence="5">RxLR effector protein</fullName>
    </recommendedName>
</protein>
<comment type="subcellular location">
    <subcellularLocation>
        <location evidence="1 5">Secreted</location>
    </subcellularLocation>
</comment>
<reference evidence="6" key="1">
    <citation type="submission" date="2023-04" db="EMBL/GenBank/DDBJ databases">
        <title>Phytophthora lilii NBRC 32176.</title>
        <authorList>
            <person name="Ichikawa N."/>
            <person name="Sato H."/>
            <person name="Tonouchi N."/>
        </authorList>
    </citation>
    <scope>NUCLEOTIDE SEQUENCE</scope>
    <source>
        <strain evidence="6">NBRC 32176</strain>
    </source>
</reference>
<evidence type="ECO:0000256" key="5">
    <source>
        <dbReference type="RuleBase" id="RU367124"/>
    </source>
</evidence>
<dbReference type="GO" id="GO:0005576">
    <property type="term" value="C:extracellular region"/>
    <property type="evidence" value="ECO:0007669"/>
    <property type="project" value="UniProtKB-SubCell"/>
</dbReference>
<keyword evidence="3 5" id="KW-0964">Secreted</keyword>
<evidence type="ECO:0000313" key="7">
    <source>
        <dbReference type="Proteomes" id="UP001165083"/>
    </source>
</evidence>
<keyword evidence="7" id="KW-1185">Reference proteome</keyword>
<name>A0A9W6UEK5_9STRA</name>
<dbReference type="Pfam" id="PF16810">
    <property type="entry name" value="RXLR"/>
    <property type="match status" value="1"/>
</dbReference>
<dbReference type="EMBL" id="BSXW01000870">
    <property type="protein sequence ID" value="GMF30912.1"/>
    <property type="molecule type" value="Genomic_DNA"/>
</dbReference>
<dbReference type="Proteomes" id="UP001165083">
    <property type="component" value="Unassembled WGS sequence"/>
</dbReference>
<dbReference type="InterPro" id="IPR031825">
    <property type="entry name" value="RXLR"/>
</dbReference>
<gene>
    <name evidence="6" type="ORF">Plil01_001321700</name>
</gene>
<evidence type="ECO:0000256" key="4">
    <source>
        <dbReference type="ARBA" id="ARBA00022729"/>
    </source>
</evidence>
<feature type="signal peptide" evidence="5">
    <location>
        <begin position="1"/>
        <end position="25"/>
    </location>
</feature>
<evidence type="ECO:0000256" key="2">
    <source>
        <dbReference type="ARBA" id="ARBA00010400"/>
    </source>
</evidence>
<sequence length="142" mass="16252">MRLANILRVAIVATIFASLKCASTAKDFDEVKVSQMIPPNMVTGNTGDGKRLLRSVERDNKSDEERTNWAAFKAKIPWTASYESNKETEKIKKLASTFAEYHNEDKMPYDAFLIKGGLNNYAKAMKYGQRYEKYLENPTLYH</sequence>
<evidence type="ECO:0000256" key="3">
    <source>
        <dbReference type="ARBA" id="ARBA00022525"/>
    </source>
</evidence>
<evidence type="ECO:0000313" key="6">
    <source>
        <dbReference type="EMBL" id="GMF30912.1"/>
    </source>
</evidence>
<dbReference type="AlphaFoldDB" id="A0A9W6UEK5"/>
<organism evidence="6 7">
    <name type="scientific">Phytophthora lilii</name>
    <dbReference type="NCBI Taxonomy" id="2077276"/>
    <lineage>
        <taxon>Eukaryota</taxon>
        <taxon>Sar</taxon>
        <taxon>Stramenopiles</taxon>
        <taxon>Oomycota</taxon>
        <taxon>Peronosporomycetes</taxon>
        <taxon>Peronosporales</taxon>
        <taxon>Peronosporaceae</taxon>
        <taxon>Phytophthora</taxon>
    </lineage>
</organism>
<comment type="domain">
    <text evidence="5">The RxLR-dEER motif acts to carry the protein into the host cell cytoplasm through binding to cell surface phosphatidylinositol-3-phosphate.</text>
</comment>
<comment type="similarity">
    <text evidence="2 5">Belongs to the RxLR effector family.</text>
</comment>
<keyword evidence="4 5" id="KW-0732">Signal</keyword>
<comment type="caution">
    <text evidence="6">The sequence shown here is derived from an EMBL/GenBank/DDBJ whole genome shotgun (WGS) entry which is preliminary data.</text>
</comment>
<comment type="function">
    <text evidence="5">Effector that suppresses plant defense responses during pathogen infection.</text>
</comment>
<proteinExistence type="inferred from homology"/>
<accession>A0A9W6UEK5</accession>
<dbReference type="OrthoDB" id="124445at2759"/>
<feature type="chain" id="PRO_5041011628" description="RxLR effector protein" evidence="5">
    <location>
        <begin position="26"/>
        <end position="142"/>
    </location>
</feature>
<evidence type="ECO:0000256" key="1">
    <source>
        <dbReference type="ARBA" id="ARBA00004613"/>
    </source>
</evidence>